<evidence type="ECO:0000313" key="2">
    <source>
        <dbReference type="Proteomes" id="UP000274556"/>
    </source>
</evidence>
<protein>
    <submittedName>
        <fullName evidence="1">Uncharacterized protein</fullName>
    </submittedName>
</protein>
<name>A0A495V531_9GAMM</name>
<organism evidence="1 2">
    <name type="scientific">Thiocapsa rosea</name>
    <dbReference type="NCBI Taxonomy" id="69360"/>
    <lineage>
        <taxon>Bacteria</taxon>
        <taxon>Pseudomonadati</taxon>
        <taxon>Pseudomonadota</taxon>
        <taxon>Gammaproteobacteria</taxon>
        <taxon>Chromatiales</taxon>
        <taxon>Chromatiaceae</taxon>
        <taxon>Thiocapsa</taxon>
    </lineage>
</organism>
<dbReference type="Proteomes" id="UP000274556">
    <property type="component" value="Unassembled WGS sequence"/>
</dbReference>
<gene>
    <name evidence="1" type="ORF">BDD21_1891</name>
</gene>
<keyword evidence="2" id="KW-1185">Reference proteome</keyword>
<sequence length="72" mass="8167">MKAQPMTVEEFLDMKNSDAGLGIVLDDVARENGMLRYLSGCMHEDEDEQGDKYWAVEDLESALAAYEEYLTD</sequence>
<evidence type="ECO:0000313" key="1">
    <source>
        <dbReference type="EMBL" id="RKT44506.1"/>
    </source>
</evidence>
<dbReference type="EMBL" id="RBXL01000001">
    <property type="protein sequence ID" value="RKT44506.1"/>
    <property type="molecule type" value="Genomic_DNA"/>
</dbReference>
<proteinExistence type="predicted"/>
<comment type="caution">
    <text evidence="1">The sequence shown here is derived from an EMBL/GenBank/DDBJ whole genome shotgun (WGS) entry which is preliminary data.</text>
</comment>
<dbReference type="AlphaFoldDB" id="A0A495V531"/>
<accession>A0A495V531</accession>
<reference evidence="1 2" key="1">
    <citation type="submission" date="2018-10" db="EMBL/GenBank/DDBJ databases">
        <title>Genomic Encyclopedia of Archaeal and Bacterial Type Strains, Phase II (KMG-II): from individual species to whole genera.</title>
        <authorList>
            <person name="Goeker M."/>
        </authorList>
    </citation>
    <scope>NUCLEOTIDE SEQUENCE [LARGE SCALE GENOMIC DNA]</scope>
    <source>
        <strain evidence="1 2">DSM 235</strain>
    </source>
</reference>